<dbReference type="PROSITE" id="PS00653">
    <property type="entry name" value="GLYCOSYL_HYDROL_F1_2"/>
    <property type="match status" value="1"/>
</dbReference>
<evidence type="ECO:0000256" key="3">
    <source>
        <dbReference type="ARBA" id="ARBA00023295"/>
    </source>
</evidence>
<evidence type="ECO:0000313" key="6">
    <source>
        <dbReference type="Proteomes" id="UP000196649"/>
    </source>
</evidence>
<organism evidence="5 6">
    <name type="scientific">Companilactobacillus kimchii</name>
    <dbReference type="NCBI Taxonomy" id="2801452"/>
    <lineage>
        <taxon>Bacteria</taxon>
        <taxon>Bacillati</taxon>
        <taxon>Bacillota</taxon>
        <taxon>Bacilli</taxon>
        <taxon>Lactobacillales</taxon>
        <taxon>Lactobacillaceae</taxon>
        <taxon>Companilactobacillus</taxon>
    </lineage>
</organism>
<keyword evidence="3 5" id="KW-0326">Glycosidase</keyword>
<dbReference type="SUPFAM" id="SSF51445">
    <property type="entry name" value="(Trans)glycosidases"/>
    <property type="match status" value="1"/>
</dbReference>
<protein>
    <submittedName>
        <fullName evidence="5">6-phospho-beta-glucosidase</fullName>
        <ecNumber evidence="5">3.2.1.86</ecNumber>
    </submittedName>
</protein>
<dbReference type="Proteomes" id="UP000196649">
    <property type="component" value="Unassembled WGS sequence"/>
</dbReference>
<dbReference type="PANTHER" id="PTHR10353">
    <property type="entry name" value="GLYCOSYL HYDROLASE"/>
    <property type="match status" value="1"/>
</dbReference>
<keyword evidence="2 5" id="KW-0378">Hydrolase</keyword>
<sequence>MKNSNRKFPNNFLWGASTSAFQVEGAGNSDGKGESVADVRTRAGKYMDSSVSVDEYHHLDEDISLMKKLGLKAYRFSISWTRVLPNGDLSIVNEKGVNYYHKLIDELVKNEIEPIVTMFHFDYPMALVNKYNGWVSKKSIKDFYNYADFLLKEYGDKVKYWLTINEQNVMVNQPEIMGTKANNKKELFQNAQVSNINMCLAQAEVFKMARERYRNIKIGPAVSYITALPENGKSKSILLAKQLEDYFSFYLMDISIRGIIPQSYLNTLNDKRVHLDLSKKDLQTLKEGTANYLGVNWYCTTTFKYKDKNNKDGFVLDDFSVIKDSDLDYTKWGWSNDPVGLRYAMQQLNDRYPEIEVLVTECGWSDEDKLEDGKIHDEKRIKYFKGHIEQLRLAIKDGVHIIGFCPWSFIDLLSVNDGMNKRYGFVYVDRNNHDEKQLTRYEKDSFYFYQSVIKNNGLKF</sequence>
<dbReference type="AlphaFoldDB" id="A0A210P698"/>
<dbReference type="GO" id="GO:0005829">
    <property type="term" value="C:cytosol"/>
    <property type="evidence" value="ECO:0007669"/>
    <property type="project" value="TreeGrafter"/>
</dbReference>
<dbReference type="InterPro" id="IPR017853">
    <property type="entry name" value="GH"/>
</dbReference>
<dbReference type="RefSeq" id="WP_054643885.1">
    <property type="nucleotide sequence ID" value="NZ_LNUB01000003.1"/>
</dbReference>
<reference evidence="5 6" key="1">
    <citation type="submission" date="2017-03" db="EMBL/GenBank/DDBJ databases">
        <title>Genome sequence of Lactobacillus kimchii KACC 12383.</title>
        <authorList>
            <person name="Chun J."/>
        </authorList>
    </citation>
    <scope>NUCLEOTIDE SEQUENCE [LARGE SCALE GENOMIC DNA]</scope>
    <source>
        <strain evidence="5 6">KACC 12383</strain>
    </source>
</reference>
<evidence type="ECO:0000313" key="5">
    <source>
        <dbReference type="EMBL" id="OWF31971.1"/>
    </source>
</evidence>
<gene>
    <name evidence="5" type="ORF">LKACC12383_02489</name>
</gene>
<dbReference type="InterPro" id="IPR033132">
    <property type="entry name" value="GH_1_N_CS"/>
</dbReference>
<proteinExistence type="inferred from homology"/>
<dbReference type="GO" id="GO:0008706">
    <property type="term" value="F:6-phospho-beta-glucosidase activity"/>
    <property type="evidence" value="ECO:0007669"/>
    <property type="project" value="UniProtKB-EC"/>
</dbReference>
<dbReference type="Pfam" id="PF00232">
    <property type="entry name" value="Glyco_hydro_1"/>
    <property type="match status" value="1"/>
</dbReference>
<dbReference type="PANTHER" id="PTHR10353:SF136">
    <property type="entry name" value="ARYL-PHOSPHO-BETA-D-GLUCOSIDASE BGLC"/>
    <property type="match status" value="1"/>
</dbReference>
<dbReference type="PRINTS" id="PR00131">
    <property type="entry name" value="GLHYDRLASE1"/>
</dbReference>
<dbReference type="GO" id="GO:0016052">
    <property type="term" value="P:carbohydrate catabolic process"/>
    <property type="evidence" value="ECO:0007669"/>
    <property type="project" value="TreeGrafter"/>
</dbReference>
<comment type="caution">
    <text evidence="5">The sequence shown here is derived from an EMBL/GenBank/DDBJ whole genome shotgun (WGS) entry which is preliminary data.</text>
</comment>
<name>A0A210P698_9LACO</name>
<dbReference type="EMBL" id="MXAL01000015">
    <property type="protein sequence ID" value="OWF31971.1"/>
    <property type="molecule type" value="Genomic_DNA"/>
</dbReference>
<evidence type="ECO:0000256" key="2">
    <source>
        <dbReference type="ARBA" id="ARBA00022801"/>
    </source>
</evidence>
<dbReference type="EC" id="3.2.1.86" evidence="5"/>
<dbReference type="Gene3D" id="3.20.20.80">
    <property type="entry name" value="Glycosidases"/>
    <property type="match status" value="1"/>
</dbReference>
<evidence type="ECO:0000256" key="1">
    <source>
        <dbReference type="ARBA" id="ARBA00010838"/>
    </source>
</evidence>
<dbReference type="InterPro" id="IPR001360">
    <property type="entry name" value="Glyco_hydro_1"/>
</dbReference>
<evidence type="ECO:0000256" key="4">
    <source>
        <dbReference type="RuleBase" id="RU003690"/>
    </source>
</evidence>
<dbReference type="FunFam" id="3.20.20.80:FF:000004">
    <property type="entry name" value="Beta-glucosidase 6-phospho-beta-glucosidase"/>
    <property type="match status" value="1"/>
</dbReference>
<comment type="similarity">
    <text evidence="1 4">Belongs to the glycosyl hydrolase 1 family.</text>
</comment>
<accession>A0A210P698</accession>